<dbReference type="Proteomes" id="UP000317648">
    <property type="component" value="Chromosome"/>
</dbReference>
<proteinExistence type="predicted"/>
<dbReference type="KEGG" id="lcre:Pla8534_33750"/>
<organism evidence="1 2">
    <name type="scientific">Lignipirellula cremea</name>
    <dbReference type="NCBI Taxonomy" id="2528010"/>
    <lineage>
        <taxon>Bacteria</taxon>
        <taxon>Pseudomonadati</taxon>
        <taxon>Planctomycetota</taxon>
        <taxon>Planctomycetia</taxon>
        <taxon>Pirellulales</taxon>
        <taxon>Pirellulaceae</taxon>
        <taxon>Lignipirellula</taxon>
    </lineage>
</organism>
<dbReference type="OrthoDB" id="5180856at2"/>
<sequence length="307" mass="34713">MTLAAPVAFFVFNRPEVTQRVYNAIAQARPRTLLLIADGPRNDRAGEAEAVAATRAIVDKVDWPCEVLRNFSAENLGCKQRISSGLDWVFGQVEEAIVLEDDCLPSPAFFPFCDELLERYRYDSRVVSITGDNFQNGHLRTSSSYYFSKYFHCWGWAAWRRTWQTIDVDMATWPAFLAEGNLANLADSIAEEQYWRQIFNAQQQGLTSTWDYAWLYSCMSQGLTATPNKNLVANIGFQANATHTKGDSWLGKLSTGSLGELIHPHAVLRHKAADRQTFESVFQPPPLLKKWRNSLNKRWPGKSVPAA</sequence>
<dbReference type="EMBL" id="CP036433">
    <property type="protein sequence ID" value="QDU95560.1"/>
    <property type="molecule type" value="Genomic_DNA"/>
</dbReference>
<reference evidence="1 2" key="1">
    <citation type="submission" date="2019-02" db="EMBL/GenBank/DDBJ databases">
        <title>Deep-cultivation of Planctomycetes and their phenomic and genomic characterization uncovers novel biology.</title>
        <authorList>
            <person name="Wiegand S."/>
            <person name="Jogler M."/>
            <person name="Boedeker C."/>
            <person name="Pinto D."/>
            <person name="Vollmers J."/>
            <person name="Rivas-Marin E."/>
            <person name="Kohn T."/>
            <person name="Peeters S.H."/>
            <person name="Heuer A."/>
            <person name="Rast P."/>
            <person name="Oberbeckmann S."/>
            <person name="Bunk B."/>
            <person name="Jeske O."/>
            <person name="Meyerdierks A."/>
            <person name="Storesund J.E."/>
            <person name="Kallscheuer N."/>
            <person name="Luecker S."/>
            <person name="Lage O.M."/>
            <person name="Pohl T."/>
            <person name="Merkel B.J."/>
            <person name="Hornburger P."/>
            <person name="Mueller R.-W."/>
            <person name="Bruemmer F."/>
            <person name="Labrenz M."/>
            <person name="Spormann A.M."/>
            <person name="Op den Camp H."/>
            <person name="Overmann J."/>
            <person name="Amann R."/>
            <person name="Jetten M.S.M."/>
            <person name="Mascher T."/>
            <person name="Medema M.H."/>
            <person name="Devos D.P."/>
            <person name="Kaster A.-K."/>
            <person name="Ovreas L."/>
            <person name="Rohde M."/>
            <person name="Galperin M.Y."/>
            <person name="Jogler C."/>
        </authorList>
    </citation>
    <scope>NUCLEOTIDE SEQUENCE [LARGE SCALE GENOMIC DNA]</scope>
    <source>
        <strain evidence="1 2">Pla85_3_4</strain>
    </source>
</reference>
<dbReference type="RefSeq" id="WP_145054281.1">
    <property type="nucleotide sequence ID" value="NZ_CP036433.1"/>
</dbReference>
<dbReference type="InterPro" id="IPR029044">
    <property type="entry name" value="Nucleotide-diphossugar_trans"/>
</dbReference>
<gene>
    <name evidence="1" type="ORF">Pla8534_33750</name>
</gene>
<dbReference type="Gene3D" id="3.90.550.10">
    <property type="entry name" value="Spore Coat Polysaccharide Biosynthesis Protein SpsA, Chain A"/>
    <property type="match status" value="1"/>
</dbReference>
<name>A0A518DUP7_9BACT</name>
<dbReference type="SUPFAM" id="SSF53448">
    <property type="entry name" value="Nucleotide-diphospho-sugar transferases"/>
    <property type="match status" value="1"/>
</dbReference>
<protein>
    <recommendedName>
        <fullName evidence="3">GNT-I family protein</fullName>
    </recommendedName>
</protein>
<accession>A0A518DUP7</accession>
<keyword evidence="2" id="KW-1185">Reference proteome</keyword>
<dbReference type="AlphaFoldDB" id="A0A518DUP7"/>
<evidence type="ECO:0008006" key="3">
    <source>
        <dbReference type="Google" id="ProtNLM"/>
    </source>
</evidence>
<evidence type="ECO:0000313" key="2">
    <source>
        <dbReference type="Proteomes" id="UP000317648"/>
    </source>
</evidence>
<evidence type="ECO:0000313" key="1">
    <source>
        <dbReference type="EMBL" id="QDU95560.1"/>
    </source>
</evidence>